<dbReference type="InterPro" id="IPR000835">
    <property type="entry name" value="HTH_MarR-typ"/>
</dbReference>
<sequence>MVEQMLDRFIDGYTRTYLFALKEIDQAIEEVEIGGKRISTEQFFVLRELKRAGEGVSATELSNRLNVNKSAITAKIKNLTEKGFLLRTQNKEDKRAVILKMSASGLEIFQECEQQMKRLINRWLSLFGKENSEKLMTLYDQLVETVIDGEMQGGRH</sequence>
<protein>
    <submittedName>
        <fullName evidence="3">MarR family transcriptional regulator</fullName>
    </submittedName>
</protein>
<evidence type="ECO:0000313" key="3">
    <source>
        <dbReference type="EMBL" id="MBC1520718.1"/>
    </source>
</evidence>
<dbReference type="PANTHER" id="PTHR33164">
    <property type="entry name" value="TRANSCRIPTIONAL REGULATOR, MARR FAMILY"/>
    <property type="match status" value="1"/>
</dbReference>
<dbReference type="GO" id="GO:0006950">
    <property type="term" value="P:response to stress"/>
    <property type="evidence" value="ECO:0007669"/>
    <property type="project" value="TreeGrafter"/>
</dbReference>
<dbReference type="EMBL" id="JAARRM010000001">
    <property type="protein sequence ID" value="MBC1520718.1"/>
    <property type="molecule type" value="Genomic_DNA"/>
</dbReference>
<dbReference type="InterPro" id="IPR039422">
    <property type="entry name" value="MarR/SlyA-like"/>
</dbReference>
<feature type="domain" description="HTH marR-type" evidence="2">
    <location>
        <begin position="1"/>
        <end position="144"/>
    </location>
</feature>
<dbReference type="Proteomes" id="UP000559885">
    <property type="component" value="Unassembled WGS sequence"/>
</dbReference>
<evidence type="ECO:0000256" key="1">
    <source>
        <dbReference type="ARBA" id="ARBA00023125"/>
    </source>
</evidence>
<dbReference type="PROSITE" id="PS50995">
    <property type="entry name" value="HTH_MARR_2"/>
    <property type="match status" value="1"/>
</dbReference>
<dbReference type="PANTHER" id="PTHR33164:SF67">
    <property type="entry name" value="TRANSCRIPTIONAL REGULATOR, MARR FAMILY"/>
    <property type="match status" value="1"/>
</dbReference>
<dbReference type="Pfam" id="PF01047">
    <property type="entry name" value="MarR"/>
    <property type="match status" value="1"/>
</dbReference>
<keyword evidence="1" id="KW-0238">DNA-binding</keyword>
<name>A0A841ZMT4_9LIST</name>
<dbReference type="GO" id="GO:0003700">
    <property type="term" value="F:DNA-binding transcription factor activity"/>
    <property type="evidence" value="ECO:0007669"/>
    <property type="project" value="InterPro"/>
</dbReference>
<dbReference type="InterPro" id="IPR036390">
    <property type="entry name" value="WH_DNA-bd_sf"/>
</dbReference>
<dbReference type="Gene3D" id="1.10.10.10">
    <property type="entry name" value="Winged helix-like DNA-binding domain superfamily/Winged helix DNA-binding domain"/>
    <property type="match status" value="1"/>
</dbReference>
<dbReference type="AlphaFoldDB" id="A0A841ZMT4"/>
<dbReference type="PRINTS" id="PR00598">
    <property type="entry name" value="HTHMARR"/>
</dbReference>
<gene>
    <name evidence="3" type="ORF">HB912_03525</name>
</gene>
<accession>A0A841ZMT4</accession>
<dbReference type="GO" id="GO:0003677">
    <property type="term" value="F:DNA binding"/>
    <property type="evidence" value="ECO:0007669"/>
    <property type="project" value="UniProtKB-KW"/>
</dbReference>
<evidence type="ECO:0000313" key="4">
    <source>
        <dbReference type="Proteomes" id="UP000559885"/>
    </source>
</evidence>
<dbReference type="SMART" id="SM00347">
    <property type="entry name" value="HTH_MARR"/>
    <property type="match status" value="1"/>
</dbReference>
<proteinExistence type="predicted"/>
<reference evidence="3 4" key="1">
    <citation type="submission" date="2020-03" db="EMBL/GenBank/DDBJ databases">
        <title>Soil Listeria distribution.</title>
        <authorList>
            <person name="Liao J."/>
            <person name="Wiedmann M."/>
        </authorList>
    </citation>
    <scope>NUCLEOTIDE SEQUENCE [LARGE SCALE GENOMIC DNA]</scope>
    <source>
        <strain evidence="3 4">FSL L7-1507</strain>
    </source>
</reference>
<comment type="caution">
    <text evidence="3">The sequence shown here is derived from an EMBL/GenBank/DDBJ whole genome shotgun (WGS) entry which is preliminary data.</text>
</comment>
<dbReference type="SUPFAM" id="SSF46785">
    <property type="entry name" value="Winged helix' DNA-binding domain"/>
    <property type="match status" value="1"/>
</dbReference>
<organism evidence="3 4">
    <name type="scientific">Listeria aquatica</name>
    <dbReference type="NCBI Taxonomy" id="1494960"/>
    <lineage>
        <taxon>Bacteria</taxon>
        <taxon>Bacillati</taxon>
        <taxon>Bacillota</taxon>
        <taxon>Bacilli</taxon>
        <taxon>Bacillales</taxon>
        <taxon>Listeriaceae</taxon>
        <taxon>Listeria</taxon>
    </lineage>
</organism>
<dbReference type="InterPro" id="IPR036388">
    <property type="entry name" value="WH-like_DNA-bd_sf"/>
</dbReference>
<evidence type="ECO:0000259" key="2">
    <source>
        <dbReference type="PROSITE" id="PS50995"/>
    </source>
</evidence>